<accession>A0A8R7P4W7</accession>
<feature type="region of interest" description="Disordered" evidence="1">
    <location>
        <begin position="33"/>
        <end position="62"/>
    </location>
</feature>
<feature type="compositionally biased region" description="Basic and acidic residues" evidence="1">
    <location>
        <begin position="39"/>
        <end position="50"/>
    </location>
</feature>
<reference evidence="2" key="2">
    <citation type="submission" date="2018-03" db="EMBL/GenBank/DDBJ databases">
        <title>The Triticum urartu genome reveals the dynamic nature of wheat genome evolution.</title>
        <authorList>
            <person name="Ling H."/>
            <person name="Ma B."/>
            <person name="Shi X."/>
            <person name="Liu H."/>
            <person name="Dong L."/>
            <person name="Sun H."/>
            <person name="Cao Y."/>
            <person name="Gao Q."/>
            <person name="Zheng S."/>
            <person name="Li Y."/>
            <person name="Yu Y."/>
            <person name="Du H."/>
            <person name="Qi M."/>
            <person name="Li Y."/>
            <person name="Yu H."/>
            <person name="Cui Y."/>
            <person name="Wang N."/>
            <person name="Chen C."/>
            <person name="Wu H."/>
            <person name="Zhao Y."/>
            <person name="Zhang J."/>
            <person name="Li Y."/>
            <person name="Zhou W."/>
            <person name="Zhang B."/>
            <person name="Hu W."/>
            <person name="Eijk M."/>
            <person name="Tang J."/>
            <person name="Witsenboer H."/>
            <person name="Zhao S."/>
            <person name="Li Z."/>
            <person name="Zhang A."/>
            <person name="Wang D."/>
            <person name="Liang C."/>
        </authorList>
    </citation>
    <scope>NUCLEOTIDE SEQUENCE [LARGE SCALE GENOMIC DNA]</scope>
    <source>
        <strain evidence="2">cv. G1812</strain>
    </source>
</reference>
<dbReference type="Proteomes" id="UP000015106">
    <property type="component" value="Chromosome 1"/>
</dbReference>
<proteinExistence type="predicted"/>
<sequence length="62" mass="6802">MRVGLQRGTGRVPVGGLREVHSVPGHVLGRVGARRRPGRAAERRHVEVVRRSRRSTPPAAHP</sequence>
<protein>
    <submittedName>
        <fullName evidence="2">Uncharacterized protein</fullName>
    </submittedName>
</protein>
<dbReference type="EnsemblPlants" id="TuG1812G0100001104.01.T01">
    <property type="protein sequence ID" value="TuG1812G0100001104.01.T01.cds453061"/>
    <property type="gene ID" value="TuG1812G0100001104.01"/>
</dbReference>
<dbReference type="Gramene" id="TuG1812G0100001104.01.T01">
    <property type="protein sequence ID" value="TuG1812G0100001104.01.T01.cds453061"/>
    <property type="gene ID" value="TuG1812G0100001104.01"/>
</dbReference>
<evidence type="ECO:0000256" key="1">
    <source>
        <dbReference type="SAM" id="MobiDB-lite"/>
    </source>
</evidence>
<dbReference type="AlphaFoldDB" id="A0A8R7P4W7"/>
<reference evidence="2" key="3">
    <citation type="submission" date="2022-06" db="UniProtKB">
        <authorList>
            <consortium name="EnsemblPlants"/>
        </authorList>
    </citation>
    <scope>IDENTIFICATION</scope>
</reference>
<name>A0A8R7P4W7_TRIUA</name>
<evidence type="ECO:0000313" key="2">
    <source>
        <dbReference type="EnsemblPlants" id="TuG1812G0100001104.01.T01.cds453061"/>
    </source>
</evidence>
<reference evidence="3" key="1">
    <citation type="journal article" date="2013" name="Nature">
        <title>Draft genome of the wheat A-genome progenitor Triticum urartu.</title>
        <authorList>
            <person name="Ling H.Q."/>
            <person name="Zhao S."/>
            <person name="Liu D."/>
            <person name="Wang J."/>
            <person name="Sun H."/>
            <person name="Zhang C."/>
            <person name="Fan H."/>
            <person name="Li D."/>
            <person name="Dong L."/>
            <person name="Tao Y."/>
            <person name="Gao C."/>
            <person name="Wu H."/>
            <person name="Li Y."/>
            <person name="Cui Y."/>
            <person name="Guo X."/>
            <person name="Zheng S."/>
            <person name="Wang B."/>
            <person name="Yu K."/>
            <person name="Liang Q."/>
            <person name="Yang W."/>
            <person name="Lou X."/>
            <person name="Chen J."/>
            <person name="Feng M."/>
            <person name="Jian J."/>
            <person name="Zhang X."/>
            <person name="Luo G."/>
            <person name="Jiang Y."/>
            <person name="Liu J."/>
            <person name="Wang Z."/>
            <person name="Sha Y."/>
            <person name="Zhang B."/>
            <person name="Wu H."/>
            <person name="Tang D."/>
            <person name="Shen Q."/>
            <person name="Xue P."/>
            <person name="Zou S."/>
            <person name="Wang X."/>
            <person name="Liu X."/>
            <person name="Wang F."/>
            <person name="Yang Y."/>
            <person name="An X."/>
            <person name="Dong Z."/>
            <person name="Zhang K."/>
            <person name="Zhang X."/>
            <person name="Luo M.C."/>
            <person name="Dvorak J."/>
            <person name="Tong Y."/>
            <person name="Wang J."/>
            <person name="Yang H."/>
            <person name="Li Z."/>
            <person name="Wang D."/>
            <person name="Zhang A."/>
            <person name="Wang J."/>
        </authorList>
    </citation>
    <scope>NUCLEOTIDE SEQUENCE</scope>
    <source>
        <strain evidence="3">cv. G1812</strain>
    </source>
</reference>
<keyword evidence="3" id="KW-1185">Reference proteome</keyword>
<evidence type="ECO:0000313" key="3">
    <source>
        <dbReference type="Proteomes" id="UP000015106"/>
    </source>
</evidence>
<organism evidence="2 3">
    <name type="scientific">Triticum urartu</name>
    <name type="common">Red wild einkorn</name>
    <name type="synonym">Crithodium urartu</name>
    <dbReference type="NCBI Taxonomy" id="4572"/>
    <lineage>
        <taxon>Eukaryota</taxon>
        <taxon>Viridiplantae</taxon>
        <taxon>Streptophyta</taxon>
        <taxon>Embryophyta</taxon>
        <taxon>Tracheophyta</taxon>
        <taxon>Spermatophyta</taxon>
        <taxon>Magnoliopsida</taxon>
        <taxon>Liliopsida</taxon>
        <taxon>Poales</taxon>
        <taxon>Poaceae</taxon>
        <taxon>BOP clade</taxon>
        <taxon>Pooideae</taxon>
        <taxon>Triticodae</taxon>
        <taxon>Triticeae</taxon>
        <taxon>Triticinae</taxon>
        <taxon>Triticum</taxon>
    </lineage>
</organism>